<dbReference type="Proteomes" id="UP000019586">
    <property type="component" value="Chromosome"/>
</dbReference>
<keyword evidence="1" id="KW-0812">Transmembrane</keyword>
<feature type="transmembrane region" description="Helical" evidence="1">
    <location>
        <begin position="20"/>
        <end position="41"/>
    </location>
</feature>
<dbReference type="PANTHER" id="PTHR35813:SF1">
    <property type="entry name" value="INNER MEMBRANE PROTEIN YBAN"/>
    <property type="match status" value="1"/>
</dbReference>
<dbReference type="Pfam" id="PF04304">
    <property type="entry name" value="DUF454"/>
    <property type="match status" value="1"/>
</dbReference>
<feature type="transmembrane region" description="Helical" evidence="1">
    <location>
        <begin position="47"/>
        <end position="68"/>
    </location>
</feature>
<keyword evidence="1" id="KW-1133">Transmembrane helix</keyword>
<feature type="transmembrane region" description="Helical" evidence="1">
    <location>
        <begin position="105"/>
        <end position="121"/>
    </location>
</feature>
<dbReference type="HOGENOM" id="CLU_113299_1_0_6"/>
<keyword evidence="1" id="KW-0472">Membrane</keyword>
<dbReference type="GO" id="GO:0005886">
    <property type="term" value="C:plasma membrane"/>
    <property type="evidence" value="ECO:0007669"/>
    <property type="project" value="TreeGrafter"/>
</dbReference>
<dbReference type="AlphaFoldDB" id="W8V419"/>
<dbReference type="PATRIC" id="fig|1420013.3.peg.3942"/>
<evidence type="ECO:0000313" key="2">
    <source>
        <dbReference type="EMBL" id="AHM80972.1"/>
    </source>
</evidence>
<sequence>MSSFHQPPPFSVSQLCYSSLICLITIRIMPPVILTIIGWLAVALGTLGVFLPLLPTTPFILLAAWCFARSSPRFHQWLLYRSWFGGYLRHWQQYRAMPRGAKPRAIAMIVVTFAISLWLVKLTWVRIMLLVILACLLIFMWRIPVVDAKQQKH</sequence>
<evidence type="ECO:0000313" key="3">
    <source>
        <dbReference type="Proteomes" id="UP000019586"/>
    </source>
</evidence>
<gene>
    <name evidence="2" type="ORF">KPNJ2_04192</name>
</gene>
<dbReference type="KEGG" id="kps:KPNJ2_04192"/>
<reference evidence="2 3" key="1">
    <citation type="journal article" date="2014" name="Proc. Natl. Acad. Sci. U.S.A.">
        <title>Molecular dissection of the evolution of carbapenem-resistant multilocus sequence type 258 Klebsiella pneumoniae.</title>
        <authorList>
            <person name="Deleo F.R."/>
            <person name="Chen L."/>
            <person name="Porcella S.F."/>
            <person name="Martens C.A."/>
            <person name="Kobayashi S.D."/>
            <person name="Porter A.R."/>
            <person name="Chavda K.D."/>
            <person name="Jacobs M.R."/>
            <person name="Mathema B."/>
            <person name="Olsen R.J."/>
            <person name="Bonomo R.A."/>
            <person name="Musser J.M."/>
            <person name="Kreiswirth B.N."/>
        </authorList>
    </citation>
    <scope>NUCLEOTIDE SEQUENCE [LARGE SCALE GENOMIC DNA]</scope>
    <source>
        <strain evidence="2">30684/NJST258_2</strain>
    </source>
</reference>
<dbReference type="NCBIfam" id="NF007818">
    <property type="entry name" value="PRK10527.1"/>
    <property type="match status" value="1"/>
</dbReference>
<dbReference type="EMBL" id="CP006918">
    <property type="protein sequence ID" value="AHM80972.1"/>
    <property type="molecule type" value="Genomic_DNA"/>
</dbReference>
<organism evidence="2 3">
    <name type="scientific">Klebsiella pneumoniae 30684/NJST258_2</name>
    <dbReference type="NCBI Taxonomy" id="1420013"/>
    <lineage>
        <taxon>Bacteria</taxon>
        <taxon>Pseudomonadati</taxon>
        <taxon>Pseudomonadota</taxon>
        <taxon>Gammaproteobacteria</taxon>
        <taxon>Enterobacterales</taxon>
        <taxon>Enterobacteriaceae</taxon>
        <taxon>Klebsiella/Raoultella group</taxon>
        <taxon>Klebsiella</taxon>
        <taxon>Klebsiella pneumoniae complex</taxon>
    </lineage>
</organism>
<accession>W8V419</accession>
<protein>
    <submittedName>
        <fullName evidence="2">Putative membrane associated protein</fullName>
    </submittedName>
</protein>
<dbReference type="InterPro" id="IPR007401">
    <property type="entry name" value="DUF454"/>
</dbReference>
<feature type="transmembrane region" description="Helical" evidence="1">
    <location>
        <begin position="127"/>
        <end position="145"/>
    </location>
</feature>
<dbReference type="PANTHER" id="PTHR35813">
    <property type="entry name" value="INNER MEMBRANE PROTEIN YBAN"/>
    <property type="match status" value="1"/>
</dbReference>
<name>W8V419_KLEPN</name>
<evidence type="ECO:0000256" key="1">
    <source>
        <dbReference type="SAM" id="Phobius"/>
    </source>
</evidence>
<proteinExistence type="predicted"/>